<sequence>MKVYVSAMLGWSRYNENQVTIVSDTGLTRGNRDDRLDRLELKQLRLLQAILRELNLSRVADQLGVTQQTVSEQLKRLREIFGDRLFIRTSNGVVATPLAERLAPRIDSVLNEIASLLRGHEFLPAEYTGIFTISATDFEQRVVLPGLLKKLREQAPGLKVVVLKLEIDRMAQQLQTGEVDLVFSTPGFVPDNCPTMLLYREHYVCVCCRHAKIPGQLTGETLALAQLAALPQLVVSPSRGELRGMADTWFEEFGLQRNVVLSVPSFAAAAECIASTNTVAFLPSRLLPDERLSTLPIADQPPGFDVIAAWHSRSGQDPLHKWIRELLAQQFAPATDHQ</sequence>
<dbReference type="Pfam" id="PF00126">
    <property type="entry name" value="HTH_1"/>
    <property type="match status" value="1"/>
</dbReference>
<protein>
    <submittedName>
        <fullName evidence="6">LysR family transcriptional regulator</fullName>
    </submittedName>
</protein>
<dbReference type="InterPro" id="IPR011991">
    <property type="entry name" value="ArsR-like_HTH"/>
</dbReference>
<dbReference type="InterPro" id="IPR050389">
    <property type="entry name" value="LysR-type_TF"/>
</dbReference>
<evidence type="ECO:0000313" key="7">
    <source>
        <dbReference type="Proteomes" id="UP001055658"/>
    </source>
</evidence>
<dbReference type="PANTHER" id="PTHR30118:SF15">
    <property type="entry name" value="TRANSCRIPTIONAL REGULATORY PROTEIN"/>
    <property type="match status" value="1"/>
</dbReference>
<dbReference type="PRINTS" id="PR00039">
    <property type="entry name" value="HTHLYSR"/>
</dbReference>
<dbReference type="Proteomes" id="UP001055658">
    <property type="component" value="Chromosome"/>
</dbReference>
<keyword evidence="7" id="KW-1185">Reference proteome</keyword>
<evidence type="ECO:0000313" key="6">
    <source>
        <dbReference type="EMBL" id="USD21394.1"/>
    </source>
</evidence>
<dbReference type="SUPFAM" id="SSF46785">
    <property type="entry name" value="Winged helix' DNA-binding domain"/>
    <property type="match status" value="1"/>
</dbReference>
<evidence type="ECO:0000256" key="2">
    <source>
        <dbReference type="ARBA" id="ARBA00023015"/>
    </source>
</evidence>
<keyword evidence="2" id="KW-0805">Transcription regulation</keyword>
<organism evidence="6 7">
    <name type="scientific">Microbulbifer variabilis</name>
    <dbReference type="NCBI Taxonomy" id="266805"/>
    <lineage>
        <taxon>Bacteria</taxon>
        <taxon>Pseudomonadati</taxon>
        <taxon>Pseudomonadota</taxon>
        <taxon>Gammaproteobacteria</taxon>
        <taxon>Cellvibrionales</taxon>
        <taxon>Microbulbiferaceae</taxon>
        <taxon>Microbulbifer</taxon>
    </lineage>
</organism>
<comment type="similarity">
    <text evidence="1">Belongs to the LysR transcriptional regulatory family.</text>
</comment>
<dbReference type="InterPro" id="IPR005119">
    <property type="entry name" value="LysR_subst-bd"/>
</dbReference>
<feature type="domain" description="HTH lysR-type" evidence="5">
    <location>
        <begin position="39"/>
        <end position="96"/>
    </location>
</feature>
<dbReference type="CDD" id="cd00090">
    <property type="entry name" value="HTH_ARSR"/>
    <property type="match status" value="1"/>
</dbReference>
<evidence type="ECO:0000259" key="5">
    <source>
        <dbReference type="PROSITE" id="PS50931"/>
    </source>
</evidence>
<evidence type="ECO:0000256" key="4">
    <source>
        <dbReference type="ARBA" id="ARBA00023163"/>
    </source>
</evidence>
<dbReference type="InterPro" id="IPR000847">
    <property type="entry name" value="LysR_HTH_N"/>
</dbReference>
<dbReference type="PANTHER" id="PTHR30118">
    <property type="entry name" value="HTH-TYPE TRANSCRIPTIONAL REGULATOR LEUO-RELATED"/>
    <property type="match status" value="1"/>
</dbReference>
<dbReference type="InterPro" id="IPR036388">
    <property type="entry name" value="WH-like_DNA-bd_sf"/>
</dbReference>
<dbReference type="Gene3D" id="1.10.10.10">
    <property type="entry name" value="Winged helix-like DNA-binding domain superfamily/Winged helix DNA-binding domain"/>
    <property type="match status" value="1"/>
</dbReference>
<dbReference type="InterPro" id="IPR036390">
    <property type="entry name" value="WH_DNA-bd_sf"/>
</dbReference>
<dbReference type="Gene3D" id="3.40.190.10">
    <property type="entry name" value="Periplasmic binding protein-like II"/>
    <property type="match status" value="2"/>
</dbReference>
<keyword evidence="4" id="KW-0804">Transcription</keyword>
<dbReference type="SUPFAM" id="SSF53850">
    <property type="entry name" value="Periplasmic binding protein-like II"/>
    <property type="match status" value="1"/>
</dbReference>
<evidence type="ECO:0000256" key="3">
    <source>
        <dbReference type="ARBA" id="ARBA00023125"/>
    </source>
</evidence>
<dbReference type="RefSeq" id="WP_252083791.1">
    <property type="nucleotide sequence ID" value="NZ_CP092418.1"/>
</dbReference>
<name>A0ABY4VAT0_9GAMM</name>
<dbReference type="PROSITE" id="PS50931">
    <property type="entry name" value="HTH_LYSR"/>
    <property type="match status" value="1"/>
</dbReference>
<accession>A0ABY4VAT0</accession>
<dbReference type="Pfam" id="PF03466">
    <property type="entry name" value="LysR_substrate"/>
    <property type="match status" value="1"/>
</dbReference>
<reference evidence="6" key="1">
    <citation type="submission" date="2022-02" db="EMBL/GenBank/DDBJ databases">
        <title>Coral-associated bacteria.</title>
        <authorList>
            <person name="Tang K."/>
            <person name="Wang X."/>
        </authorList>
    </citation>
    <scope>NUCLEOTIDE SEQUENCE</scope>
    <source>
        <strain evidence="6">SCSIO 43006</strain>
    </source>
</reference>
<proteinExistence type="inferred from homology"/>
<evidence type="ECO:0000256" key="1">
    <source>
        <dbReference type="ARBA" id="ARBA00009437"/>
    </source>
</evidence>
<keyword evidence="3" id="KW-0238">DNA-binding</keyword>
<dbReference type="EMBL" id="CP092418">
    <property type="protein sequence ID" value="USD21394.1"/>
    <property type="molecule type" value="Genomic_DNA"/>
</dbReference>
<gene>
    <name evidence="6" type="ORF">MJO52_20435</name>
</gene>